<name>A0A813DSA2_POLGL</name>
<keyword evidence="1" id="KW-0175">Coiled coil</keyword>
<sequence length="383" mass="42952">MSSTCLQPDYEQALRSHIGALRRKSLDEVQGRERACRETKLLRAEAERLGSEAQLQQAGLEAERREQHERRAQHEAAKAEVAAQKREGASRRIQIAALTDELVQLQSEAESAVRQAVSSARPGALARERAREAMLLAERNAREDLLRRLRAEAAQLSQELASLMDQSRLSPGRAFMVQLLAMLERLANDREVERRARDAERQAEELAALCQRQGQEHEAQMEQLEVDAKLAREAAVEQRKQAEEEAVAEEQELRERIKRNRRRAEKVEREAAEHQKAVHREEVQSIRRAAELSAQRWEEAKASPGCAQGDGHFPSTAVSRVLAQARSLSALREAPGVNPADLRPMKLHAEFPVIGSLQALESQIAAMTRMPALVRQPVPGLAH</sequence>
<dbReference type="Proteomes" id="UP000654075">
    <property type="component" value="Unassembled WGS sequence"/>
</dbReference>
<evidence type="ECO:0000256" key="2">
    <source>
        <dbReference type="SAM" id="MobiDB-lite"/>
    </source>
</evidence>
<dbReference type="AlphaFoldDB" id="A0A813DSA2"/>
<protein>
    <submittedName>
        <fullName evidence="3">Uncharacterized protein</fullName>
    </submittedName>
</protein>
<evidence type="ECO:0000313" key="3">
    <source>
        <dbReference type="EMBL" id="CAE8591560.1"/>
    </source>
</evidence>
<feature type="compositionally biased region" description="Basic and acidic residues" evidence="2">
    <location>
        <begin position="61"/>
        <end position="75"/>
    </location>
</feature>
<gene>
    <name evidence="3" type="ORF">PGLA1383_LOCUS10229</name>
</gene>
<organism evidence="3 4">
    <name type="scientific">Polarella glacialis</name>
    <name type="common">Dinoflagellate</name>
    <dbReference type="NCBI Taxonomy" id="89957"/>
    <lineage>
        <taxon>Eukaryota</taxon>
        <taxon>Sar</taxon>
        <taxon>Alveolata</taxon>
        <taxon>Dinophyceae</taxon>
        <taxon>Suessiales</taxon>
        <taxon>Suessiaceae</taxon>
        <taxon>Polarella</taxon>
    </lineage>
</organism>
<feature type="region of interest" description="Disordered" evidence="2">
    <location>
        <begin position="52"/>
        <end position="75"/>
    </location>
</feature>
<proteinExistence type="predicted"/>
<keyword evidence="4" id="KW-1185">Reference proteome</keyword>
<comment type="caution">
    <text evidence="3">The sequence shown here is derived from an EMBL/GenBank/DDBJ whole genome shotgun (WGS) entry which is preliminary data.</text>
</comment>
<feature type="coiled-coil region" evidence="1">
    <location>
        <begin position="139"/>
        <end position="289"/>
    </location>
</feature>
<evidence type="ECO:0000313" key="4">
    <source>
        <dbReference type="Proteomes" id="UP000654075"/>
    </source>
</evidence>
<evidence type="ECO:0000256" key="1">
    <source>
        <dbReference type="SAM" id="Coils"/>
    </source>
</evidence>
<accession>A0A813DSA2</accession>
<reference evidence="3" key="1">
    <citation type="submission" date="2021-02" db="EMBL/GenBank/DDBJ databases">
        <authorList>
            <person name="Dougan E. K."/>
            <person name="Rhodes N."/>
            <person name="Thang M."/>
            <person name="Chan C."/>
        </authorList>
    </citation>
    <scope>NUCLEOTIDE SEQUENCE</scope>
</reference>
<dbReference type="EMBL" id="CAJNNV010005028">
    <property type="protein sequence ID" value="CAE8591560.1"/>
    <property type="molecule type" value="Genomic_DNA"/>
</dbReference>